<dbReference type="Gene3D" id="2.60.40.1110">
    <property type="match status" value="2"/>
</dbReference>
<dbReference type="InterPro" id="IPR005323">
    <property type="entry name" value="CBM41_pullulanase"/>
</dbReference>
<evidence type="ECO:0000256" key="5">
    <source>
        <dbReference type="ARBA" id="ARBA00023295"/>
    </source>
</evidence>
<dbReference type="SUPFAM" id="SSF81296">
    <property type="entry name" value="E set domains"/>
    <property type="match status" value="1"/>
</dbReference>
<dbReference type="Gene3D" id="2.60.40.1180">
    <property type="entry name" value="Golgi alpha-mannosidase II"/>
    <property type="match status" value="2"/>
</dbReference>
<comment type="similarity">
    <text evidence="1">Belongs to the glycosyl hydrolase 13 family.</text>
</comment>
<dbReference type="GO" id="GO:0005975">
    <property type="term" value="P:carbohydrate metabolic process"/>
    <property type="evidence" value="ECO:0007669"/>
    <property type="project" value="InterPro"/>
</dbReference>
<dbReference type="InterPro" id="IPR013784">
    <property type="entry name" value="Carb-bd-like_fold"/>
</dbReference>
<dbReference type="EMBL" id="QUBQ01000004">
    <property type="protein sequence ID" value="REK71888.1"/>
    <property type="molecule type" value="Genomic_DNA"/>
</dbReference>
<evidence type="ECO:0000256" key="8">
    <source>
        <dbReference type="ARBA" id="ARBA00029618"/>
    </source>
</evidence>
<dbReference type="InterPro" id="IPR003343">
    <property type="entry name" value="Big_2"/>
</dbReference>
<dbReference type="InterPro" id="IPR008964">
    <property type="entry name" value="Invasin/intimin_cell_adhesion"/>
</dbReference>
<dbReference type="EC" id="3.2.1.41" evidence="7"/>
<organism evidence="11 12">
    <name type="scientific">Paenibacillus paeoniae</name>
    <dbReference type="NCBI Taxonomy" id="2292705"/>
    <lineage>
        <taxon>Bacteria</taxon>
        <taxon>Bacillati</taxon>
        <taxon>Bacillota</taxon>
        <taxon>Bacilli</taxon>
        <taxon>Bacillales</taxon>
        <taxon>Paenibacillaceae</taxon>
        <taxon>Paenibacillus</taxon>
    </lineage>
</organism>
<evidence type="ECO:0000256" key="1">
    <source>
        <dbReference type="ARBA" id="ARBA00008061"/>
    </source>
</evidence>
<dbReference type="OrthoDB" id="9761875at2"/>
<dbReference type="Pfam" id="PF18033">
    <property type="entry name" value="SpuA_C"/>
    <property type="match status" value="1"/>
</dbReference>
<keyword evidence="3 11" id="KW-0378">Hydrolase</keyword>
<evidence type="ECO:0000256" key="7">
    <source>
        <dbReference type="ARBA" id="ARBA00024062"/>
    </source>
</evidence>
<proteinExistence type="inferred from homology"/>
<evidence type="ECO:0000313" key="12">
    <source>
        <dbReference type="Proteomes" id="UP000261905"/>
    </source>
</evidence>
<dbReference type="Pfam" id="PF00128">
    <property type="entry name" value="Alpha-amylase"/>
    <property type="match status" value="3"/>
</dbReference>
<dbReference type="PANTHER" id="PTHR43002">
    <property type="entry name" value="GLYCOGEN DEBRANCHING ENZYME"/>
    <property type="match status" value="1"/>
</dbReference>
<dbReference type="InterPro" id="IPR013780">
    <property type="entry name" value="Glyco_hydro_b"/>
</dbReference>
<dbReference type="CDD" id="cd10315">
    <property type="entry name" value="CBM41_pullulanase"/>
    <property type="match status" value="2"/>
</dbReference>
<dbReference type="Gene3D" id="2.60.40.1220">
    <property type="match status" value="1"/>
</dbReference>
<evidence type="ECO:0000256" key="2">
    <source>
        <dbReference type="ARBA" id="ARBA00022729"/>
    </source>
</evidence>
<dbReference type="Pfam" id="PF22058">
    <property type="entry name" value="X25_BaPul_like"/>
    <property type="match status" value="2"/>
</dbReference>
<sequence>MAMINKFRKLIAIVLIAALTWTTMGILPAQASGELPGKVTLVGTLQTALGAAGDWDPSSDDTAMTYAGGGEYRLTGTLPAGDYSYKVALNGTWNESHGFGSYTNPAGVEDNGNIVLKLDEETEITFYYNHTSRKIADSTYYAPLPQAQTPRVVGDLQTALGDVGNWSPADAAFMLKDDDYNGIYEAVAILPGGTYEYKIILGNSWDTAAAYPGSNAVLALPEELEVTFTYDAATHEVDALYNAPVDPEADPIPDGHLRIHYQRADQSYDGFGLWLWDHVASPSANWPAGATAFPSDKRDSYGAYVDVRLADDASKVGFLIVHRTTGEKDGGDKSVVLSSVSSSQIWIKQGDDRVYSSPTGEVAKAIVSAEIISDNELLLGFTTTEGMQAEGLLQSVTIEDKNGDPLAASAATVTSKTTVQLTLSGQVDLELAPLSVTYEGRTVAANVGWRLIDHKYAYNGNDLGATYDKGSVTLKLWAPKASKVTVNVYDKNDATKLVGTADLTLGDYGVWSATVAPSDLSSASVTDLRGYYYQYEVTNDGVTKKVLDPYAKSMAEFRVNTKGEAGPDGDIVGKAAIIDLSRTNPSGFDYASIDGYGQREDAIIWEAHIRDFTSDPSIEGDLGSRWGSYKAFIDKLPYIQSLGVTHVQLLPVMAWYYGDEAAMDVRELEYSARDNEYNWGYDPHSYFSPDGAYSENAKDPELRIKELKELIHAIHEAGMGVVLDVVYTHMAKSDFLNDIVPNYYAFQRPDGSFIGGFGNNLATNHAMAEKLMVDSVKYWFDEYKIDGMRWDMMGDATYPSVQKSYDAAAELNPNALFIGEGWRTFAGQEADPSLAGMGADQDWMDKTDDVGVFSDEIRNELKSGFGSEGEPRFITGGARSIQTILNNIKGQPSNTAFDDPGDMVPYIEAHDNLPLYDVIAQSIKKDPAIAENDREIHERIRLGNLLVLTSQGTAFLHAGQEYGRTKQWLAPGTPEHKYHALEDQHGQVFGYFVHDSYDSSDAINMFDWTKATDETAYPVNHVTSEYTKGLIELRRHTDAFRLGDQDLVNSNVTLIDAPEIGDTDLLIGYKNIAMDGTGHYYVFVNADDESRTLTLPVDLTSGTVIVDNDEAGTTAVSDPSGFTLTKQSLTIDPLSAVVIRMDAAAQALVSIQLDSNKQSLKVDGSHTISVYAQYEGGSREKVKSGASFVSDKPSVATVSAAGVIKAVSPGRATITVEYKGFQATVQIEVVEPDTARTLQFNYIRPDGDYKDWNIWVWNTGAQDGEVLFDKVENGIATATIEVHEDAIGVGFVLRKGNDWNTAKQDIPYDRVIPLTEGDRYMKVNVHSMVGELDVFPSIYGPYLHDGNITFRYRDAGLFSKGLMNTIKGVQVKIGGKTYDMTYDESKEWFTYTLHSVSPGSYVYSYLVTKDGVTEEVNDPSNMQDGKSEVVYKKPAVTLSGSIKPGSIHYDENALLRISSSSAEPLAFREGYMDLTALGGAAKAPFNVELMAHSIAVKQTITAGLKTIPVTLVDQYGNAHTQRIQVTVKSRTFADDLDFDWDESRIYFLLTDRFHDGDETNNVNVDKSHLEAYHGGDFRGLIDKLDYLDELGINTLWITPIVDNIDFNQGASFGGKQYGYHGYWAKDFTKLDEHLGDIETFKELIEKAHDRGMKIMVDVVLNHTGYGLKPGDNQTGVTEEDKARFKDMLRTNGLSAGINPIKGELDGLPDFMTEHAEVRDQIIEWQTDWLERARTDRGDTIDYFRVDTVKHVETATWVAFKNALTAIDPSFKLLGEYFGGTVEGDGGMLASGQMDALLDFGFKAQAKNFANGSIDAVDAYLQDRESKLSNTKMMAQFLSSHDEDGFLSHYVDGDKSKLMIAAALQITAKGMPVIYYGEELGRSGANARDMSQGQLSENRGDMPWDRLDEEQKLHEHYSKLLNIRAKYSKLFAKGDRTKLAGSDELGYLAFNKKYGNDNIVTAINTAEEAVAVTLTVPFVSGTTVVDEYSGKTYTVSATRTIAIELPGRADGGTAILSGVSPKPPQQGGGDPVMETPQWPGADVIPDNVLTTGTEGKTTIKLSNGHTSAILPLQASKLLGDRDLELAADGLTILLPNEVLAAAAALLPADASAENAVIRFQAKPLTSGELEALLSRQNLEGWSFKQGSTAYAFRISILQGNSEVGVLTQFEQPVTVSFAVEAGINGALSGVYYIGEDGKAAYAGGILQDGIMTAKLNHFSVYGVLEADRSFTDVPSSHWAAQAIKSLAVKGIIEGMNSKQFAPEAQVTRAQFATMLVRALDSEAGKKPATGIFADVPRDAWYAPYAEAAFRLGIVTGRDAKRFAPNEAITREEMAIMLLRAYRAGRTADAAEYASAPSFADQSDISDWALQDVTSAAELGLVQGRTGGRFAPQEKLTRAESAQAIYNVLNIRD</sequence>
<dbReference type="NCBIfam" id="TIGR02102">
    <property type="entry name" value="pullulan_Gpos"/>
    <property type="match status" value="1"/>
</dbReference>
<keyword evidence="5 11" id="KW-0326">Glycosidase</keyword>
<dbReference type="PROSITE" id="PS51272">
    <property type="entry name" value="SLH"/>
    <property type="match status" value="3"/>
</dbReference>
<dbReference type="SUPFAM" id="SSF51011">
    <property type="entry name" value="Glycosyl hydrolase domain"/>
    <property type="match status" value="1"/>
</dbReference>
<name>A0A371P8N0_9BACL</name>
<dbReference type="Pfam" id="PF03714">
    <property type="entry name" value="PUD"/>
    <property type="match status" value="2"/>
</dbReference>
<dbReference type="CDD" id="cd02860">
    <property type="entry name" value="E_set_Pullulanase"/>
    <property type="match status" value="1"/>
</dbReference>
<dbReference type="Gene3D" id="2.60.40.1080">
    <property type="match status" value="1"/>
</dbReference>
<dbReference type="CDD" id="cd11341">
    <property type="entry name" value="AmyAc_Pullulanase_LD-like"/>
    <property type="match status" value="1"/>
</dbReference>
<protein>
    <recommendedName>
        <fullName evidence="7">pullulanase</fullName>
        <ecNumber evidence="7">3.2.1.41</ecNumber>
    </recommendedName>
    <alternativeName>
        <fullName evidence="8">Alpha-dextrin endo-1,6-alpha-glucosidase</fullName>
    </alternativeName>
    <alternativeName>
        <fullName evidence="9">Pullulan 6-glucanohydrolase</fullName>
    </alternativeName>
</protein>
<feature type="domain" description="SLH" evidence="10">
    <location>
        <begin position="2354"/>
        <end position="2411"/>
    </location>
</feature>
<comment type="caution">
    <text evidence="11">The sequence shown here is derived from an EMBL/GenBank/DDBJ whole genome shotgun (WGS) entry which is preliminary data.</text>
</comment>
<keyword evidence="4" id="KW-0106">Calcium</keyword>
<dbReference type="InterPro" id="IPR006047">
    <property type="entry name" value="GH13_cat_dom"/>
</dbReference>
<dbReference type="InterPro" id="IPR014756">
    <property type="entry name" value="Ig_E-set"/>
</dbReference>
<evidence type="ECO:0000259" key="10">
    <source>
        <dbReference type="PROSITE" id="PS51272"/>
    </source>
</evidence>
<dbReference type="Gene3D" id="2.60.40.10">
    <property type="entry name" value="Immunoglobulins"/>
    <property type="match status" value="4"/>
</dbReference>
<dbReference type="InterPro" id="IPR014755">
    <property type="entry name" value="Cu-Rt/internalin_Ig-like"/>
</dbReference>
<dbReference type="GO" id="GO:0051060">
    <property type="term" value="F:pullulanase activity"/>
    <property type="evidence" value="ECO:0007669"/>
    <property type="project" value="UniProtKB-EC"/>
</dbReference>
<dbReference type="Proteomes" id="UP000261905">
    <property type="component" value="Unassembled WGS sequence"/>
</dbReference>
<gene>
    <name evidence="11" type="ORF">DX130_19465</name>
</gene>
<keyword evidence="2" id="KW-0732">Signal</keyword>
<dbReference type="RefSeq" id="WP_116048206.1">
    <property type="nucleotide sequence ID" value="NZ_QUBQ01000004.1"/>
</dbReference>
<evidence type="ECO:0000256" key="6">
    <source>
        <dbReference type="ARBA" id="ARBA00023965"/>
    </source>
</evidence>
<evidence type="ECO:0000313" key="11">
    <source>
        <dbReference type="EMBL" id="REK71888.1"/>
    </source>
</evidence>
<dbReference type="InterPro" id="IPR004193">
    <property type="entry name" value="Glyco_hydro_13_N"/>
</dbReference>
<evidence type="ECO:0000256" key="4">
    <source>
        <dbReference type="ARBA" id="ARBA00022837"/>
    </source>
</evidence>
<dbReference type="InterPro" id="IPR013783">
    <property type="entry name" value="Ig-like_fold"/>
</dbReference>
<keyword evidence="12" id="KW-1185">Reference proteome</keyword>
<dbReference type="Pfam" id="PF00395">
    <property type="entry name" value="SLH"/>
    <property type="match status" value="3"/>
</dbReference>
<comment type="catalytic activity">
    <reaction evidence="6">
        <text>Hydrolysis of (1-&gt;6)-alpha-D-glucosidic linkages in pullulan, amylopectin and glycogen, and in the alpha- and beta-limit dextrins of amylopectin and glycogen.</text>
        <dbReference type="EC" id="3.2.1.41"/>
    </reaction>
</comment>
<dbReference type="InterPro" id="IPR011838">
    <property type="entry name" value="Pullulan_Gpos"/>
</dbReference>
<dbReference type="GO" id="GO:0030246">
    <property type="term" value="F:carbohydrate binding"/>
    <property type="evidence" value="ECO:0007669"/>
    <property type="project" value="InterPro"/>
</dbReference>
<accession>A0A371P8N0</accession>
<dbReference type="CDD" id="cd12962">
    <property type="entry name" value="X25_BaPul_like"/>
    <property type="match status" value="2"/>
</dbReference>
<dbReference type="SUPFAM" id="SSF49373">
    <property type="entry name" value="Invasin/intimin cell-adhesion fragments"/>
    <property type="match status" value="1"/>
</dbReference>
<evidence type="ECO:0000256" key="9">
    <source>
        <dbReference type="ARBA" id="ARBA00031076"/>
    </source>
</evidence>
<dbReference type="InterPro" id="IPR040806">
    <property type="entry name" value="SpuA_C"/>
</dbReference>
<dbReference type="InterPro" id="IPR001119">
    <property type="entry name" value="SLH_dom"/>
</dbReference>
<dbReference type="Pfam" id="PF02922">
    <property type="entry name" value="CBM_48"/>
    <property type="match status" value="1"/>
</dbReference>
<dbReference type="SMART" id="SM00642">
    <property type="entry name" value="Aamy"/>
    <property type="match status" value="1"/>
</dbReference>
<dbReference type="Pfam" id="PF02368">
    <property type="entry name" value="Big_2"/>
    <property type="match status" value="1"/>
</dbReference>
<evidence type="ECO:0000256" key="3">
    <source>
        <dbReference type="ARBA" id="ARBA00022801"/>
    </source>
</evidence>
<dbReference type="Gene3D" id="3.20.20.80">
    <property type="entry name" value="Glycosidases"/>
    <property type="match status" value="2"/>
</dbReference>
<dbReference type="InterPro" id="IPR054409">
    <property type="entry name" value="X25_BaPul-like"/>
</dbReference>
<dbReference type="SMART" id="SM00635">
    <property type="entry name" value="BID_2"/>
    <property type="match status" value="1"/>
</dbReference>
<dbReference type="SUPFAM" id="SSF51445">
    <property type="entry name" value="(Trans)glycosidases"/>
    <property type="match status" value="2"/>
</dbReference>
<feature type="domain" description="SLH" evidence="10">
    <location>
        <begin position="2225"/>
        <end position="2288"/>
    </location>
</feature>
<reference evidence="11 12" key="1">
    <citation type="submission" date="2018-08" db="EMBL/GenBank/DDBJ databases">
        <title>Paenibacillus sp. M4BSY-1, whole genome shotgun sequence.</title>
        <authorList>
            <person name="Tuo L."/>
        </authorList>
    </citation>
    <scope>NUCLEOTIDE SEQUENCE [LARGE SCALE GENOMIC DNA]</scope>
    <source>
        <strain evidence="11 12">M4BSY-1</strain>
    </source>
</reference>
<dbReference type="SUPFAM" id="SSF49452">
    <property type="entry name" value="Starch-binding domain-like"/>
    <property type="match status" value="3"/>
</dbReference>
<feature type="domain" description="SLH" evidence="10">
    <location>
        <begin position="2291"/>
        <end position="2350"/>
    </location>
</feature>
<dbReference type="InterPro" id="IPR017853">
    <property type="entry name" value="GH"/>
</dbReference>